<evidence type="ECO:0000313" key="5">
    <source>
        <dbReference type="Proteomes" id="UP000275078"/>
    </source>
</evidence>
<feature type="region of interest" description="Disordered" evidence="1">
    <location>
        <begin position="127"/>
        <end position="160"/>
    </location>
</feature>
<dbReference type="Proteomes" id="UP000275078">
    <property type="component" value="Unassembled WGS sequence"/>
</dbReference>
<feature type="chain" id="PRO_5018070394" evidence="3">
    <location>
        <begin position="25"/>
        <end position="292"/>
    </location>
</feature>
<feature type="region of interest" description="Disordered" evidence="1">
    <location>
        <begin position="207"/>
        <end position="234"/>
    </location>
</feature>
<keyword evidence="2" id="KW-1133">Transmembrane helix</keyword>
<dbReference type="EMBL" id="ML119661">
    <property type="protein sequence ID" value="RPA83930.1"/>
    <property type="molecule type" value="Genomic_DNA"/>
</dbReference>
<reference evidence="4 5" key="1">
    <citation type="journal article" date="2018" name="Nat. Ecol. Evol.">
        <title>Pezizomycetes genomes reveal the molecular basis of ectomycorrhizal truffle lifestyle.</title>
        <authorList>
            <person name="Murat C."/>
            <person name="Payen T."/>
            <person name="Noel B."/>
            <person name="Kuo A."/>
            <person name="Morin E."/>
            <person name="Chen J."/>
            <person name="Kohler A."/>
            <person name="Krizsan K."/>
            <person name="Balestrini R."/>
            <person name="Da Silva C."/>
            <person name="Montanini B."/>
            <person name="Hainaut M."/>
            <person name="Levati E."/>
            <person name="Barry K.W."/>
            <person name="Belfiori B."/>
            <person name="Cichocki N."/>
            <person name="Clum A."/>
            <person name="Dockter R.B."/>
            <person name="Fauchery L."/>
            <person name="Guy J."/>
            <person name="Iotti M."/>
            <person name="Le Tacon F."/>
            <person name="Lindquist E.A."/>
            <person name="Lipzen A."/>
            <person name="Malagnac F."/>
            <person name="Mello A."/>
            <person name="Molinier V."/>
            <person name="Miyauchi S."/>
            <person name="Poulain J."/>
            <person name="Riccioni C."/>
            <person name="Rubini A."/>
            <person name="Sitrit Y."/>
            <person name="Splivallo R."/>
            <person name="Traeger S."/>
            <person name="Wang M."/>
            <person name="Zifcakova L."/>
            <person name="Wipf D."/>
            <person name="Zambonelli A."/>
            <person name="Paolocci F."/>
            <person name="Nowrousian M."/>
            <person name="Ottonello S."/>
            <person name="Baldrian P."/>
            <person name="Spatafora J.W."/>
            <person name="Henrissat B."/>
            <person name="Nagy L.G."/>
            <person name="Aury J.M."/>
            <person name="Wincker P."/>
            <person name="Grigoriev I.V."/>
            <person name="Bonfante P."/>
            <person name="Martin F.M."/>
        </authorList>
    </citation>
    <scope>NUCLEOTIDE SEQUENCE [LARGE SCALE GENOMIC DNA]</scope>
    <source>
        <strain evidence="4 5">RN42</strain>
    </source>
</reference>
<proteinExistence type="predicted"/>
<organism evidence="4 5">
    <name type="scientific">Ascobolus immersus RN42</name>
    <dbReference type="NCBI Taxonomy" id="1160509"/>
    <lineage>
        <taxon>Eukaryota</taxon>
        <taxon>Fungi</taxon>
        <taxon>Dikarya</taxon>
        <taxon>Ascomycota</taxon>
        <taxon>Pezizomycotina</taxon>
        <taxon>Pezizomycetes</taxon>
        <taxon>Pezizales</taxon>
        <taxon>Ascobolaceae</taxon>
        <taxon>Ascobolus</taxon>
    </lineage>
</organism>
<keyword evidence="2" id="KW-0472">Membrane</keyword>
<feature type="transmembrane region" description="Helical" evidence="2">
    <location>
        <begin position="271"/>
        <end position="291"/>
    </location>
</feature>
<dbReference type="AlphaFoldDB" id="A0A3N4IIF0"/>
<accession>A0A3N4IIF0</accession>
<evidence type="ECO:0000256" key="3">
    <source>
        <dbReference type="SAM" id="SignalP"/>
    </source>
</evidence>
<gene>
    <name evidence="4" type="ORF">BJ508DRAFT_374559</name>
</gene>
<feature type="transmembrane region" description="Helical" evidence="2">
    <location>
        <begin position="48"/>
        <end position="81"/>
    </location>
</feature>
<feature type="region of interest" description="Disordered" evidence="1">
    <location>
        <begin position="91"/>
        <end position="114"/>
    </location>
</feature>
<evidence type="ECO:0000256" key="1">
    <source>
        <dbReference type="SAM" id="MobiDB-lite"/>
    </source>
</evidence>
<keyword evidence="2" id="KW-0812">Transmembrane</keyword>
<evidence type="ECO:0000313" key="4">
    <source>
        <dbReference type="EMBL" id="RPA83930.1"/>
    </source>
</evidence>
<protein>
    <submittedName>
        <fullName evidence="4">Uncharacterized protein</fullName>
    </submittedName>
</protein>
<name>A0A3N4IIF0_ASCIM</name>
<feature type="signal peptide" evidence="3">
    <location>
        <begin position="1"/>
        <end position="24"/>
    </location>
</feature>
<evidence type="ECO:0000256" key="2">
    <source>
        <dbReference type="SAM" id="Phobius"/>
    </source>
</evidence>
<keyword evidence="5" id="KW-1185">Reference proteome</keyword>
<sequence>MSPLRLTTTTQLLNLTFLPLLANSAVIPNYRSKSSATNGEIFRRYSTLAISGTTPIIGILGLGFAVAIAVVGVALALYFGAASLYSKSLGRKTQARKQQRGDSGTEAFKGLCDGNDAGEEDTFYKQDSKRNQTVEVPAELSPSFPKEFTPLPGSTRSEQIQGVRSYGSITAPSVSLTAGTKKDIPLTRPVAGSTHGEGRFEVRAMSDEVRPIPSPGDTEQEEGTDKDPRETTLLLPTTPTSKALSLAPAKSNEHHDSFQYSDYAPGESISIGWVSSCLGLLLYGVMFWYLFG</sequence>
<keyword evidence="3" id="KW-0732">Signal</keyword>